<sequence length="320" mass="35280">MRQGLTGVLSEAAAKLYERLVVSGGLSLVEHPDLDDRPETRELVEKGFARKRYVGAPLLVPVEPARAIDNALMIRQRQLLDQYQLLVRLRDEMHALQQAYRSASPLAPEIDELVQVMTDRAEIGALSVELSLSARTDVMSLETEHFSRPPDPRSARTLPAEVVQRGVRLRNIYSRAALEIDGAREMLQLSVEAGWTCRVYPELPMKLVLVDDRAALLPLGPTGMEGALFVRAPVIVAALRGYFELLWAASVPVDGGAVKLAPEQDQVLRLLLTGMTDAAIARHLGISERTVRRHVGALQEALRVNNRVTLAAAAVREGWV</sequence>
<dbReference type="PANTHER" id="PTHR34293:SF1">
    <property type="entry name" value="HTH-TYPE TRANSCRIPTIONAL REGULATOR TRMBL2"/>
    <property type="match status" value="1"/>
</dbReference>
<evidence type="ECO:0000313" key="2">
    <source>
        <dbReference type="EMBL" id="UWZ59038.1"/>
    </source>
</evidence>
<dbReference type="Pfam" id="PF00196">
    <property type="entry name" value="GerE"/>
    <property type="match status" value="1"/>
</dbReference>
<dbReference type="CDD" id="cd06170">
    <property type="entry name" value="LuxR_C_like"/>
    <property type="match status" value="1"/>
</dbReference>
<dbReference type="RefSeq" id="WP_052388566.1">
    <property type="nucleotide sequence ID" value="NZ_CP073767.1"/>
</dbReference>
<organism evidence="2 3">
    <name type="scientific">Dactylosporangium aurantiacum</name>
    <dbReference type="NCBI Taxonomy" id="35754"/>
    <lineage>
        <taxon>Bacteria</taxon>
        <taxon>Bacillati</taxon>
        <taxon>Actinomycetota</taxon>
        <taxon>Actinomycetes</taxon>
        <taxon>Micromonosporales</taxon>
        <taxon>Micromonosporaceae</taxon>
        <taxon>Dactylosporangium</taxon>
    </lineage>
</organism>
<dbReference type="PROSITE" id="PS50043">
    <property type="entry name" value="HTH_LUXR_2"/>
    <property type="match status" value="1"/>
</dbReference>
<feature type="domain" description="HTH luxR-type" evidence="1">
    <location>
        <begin position="253"/>
        <end position="318"/>
    </location>
</feature>
<dbReference type="EMBL" id="CP073767">
    <property type="protein sequence ID" value="UWZ59038.1"/>
    <property type="molecule type" value="Genomic_DNA"/>
</dbReference>
<evidence type="ECO:0000259" key="1">
    <source>
        <dbReference type="PROSITE" id="PS50043"/>
    </source>
</evidence>
<accession>A0A9Q9IU56</accession>
<dbReference type="OrthoDB" id="4266042at2"/>
<dbReference type="SUPFAM" id="SSF46894">
    <property type="entry name" value="C-terminal effector domain of the bipartite response regulators"/>
    <property type="match status" value="1"/>
</dbReference>
<protein>
    <submittedName>
        <fullName evidence="2">Helix-turn-helix transcriptional regulator</fullName>
    </submittedName>
</protein>
<dbReference type="SMART" id="SM00421">
    <property type="entry name" value="HTH_LUXR"/>
    <property type="match status" value="1"/>
</dbReference>
<dbReference type="GO" id="GO:0006355">
    <property type="term" value="P:regulation of DNA-templated transcription"/>
    <property type="evidence" value="ECO:0007669"/>
    <property type="project" value="InterPro"/>
</dbReference>
<reference evidence="2" key="1">
    <citation type="submission" date="2021-04" db="EMBL/GenBank/DDBJ databases">
        <title>Dactylosporangium aurantiacum NRRL B-8018 full assembly.</title>
        <authorList>
            <person name="Hartkoorn R.C."/>
            <person name="Beaudoing E."/>
            <person name="Hot D."/>
        </authorList>
    </citation>
    <scope>NUCLEOTIDE SEQUENCE</scope>
    <source>
        <strain evidence="2">NRRL B-8018</strain>
    </source>
</reference>
<dbReference type="PRINTS" id="PR00038">
    <property type="entry name" value="HTHLUXR"/>
</dbReference>
<proteinExistence type="predicted"/>
<dbReference type="InterPro" id="IPR036388">
    <property type="entry name" value="WH-like_DNA-bd_sf"/>
</dbReference>
<dbReference type="Gene3D" id="1.10.10.10">
    <property type="entry name" value="Winged helix-like DNA-binding domain superfamily/Winged helix DNA-binding domain"/>
    <property type="match status" value="1"/>
</dbReference>
<dbReference type="AlphaFoldDB" id="A0A9Q9IU56"/>
<keyword evidence="3" id="KW-1185">Reference proteome</keyword>
<dbReference type="InterPro" id="IPR051797">
    <property type="entry name" value="TrmB-like"/>
</dbReference>
<dbReference type="GO" id="GO:0003677">
    <property type="term" value="F:DNA binding"/>
    <property type="evidence" value="ECO:0007669"/>
    <property type="project" value="InterPro"/>
</dbReference>
<dbReference type="Proteomes" id="UP001058003">
    <property type="component" value="Chromosome"/>
</dbReference>
<dbReference type="InterPro" id="IPR000792">
    <property type="entry name" value="Tscrpt_reg_LuxR_C"/>
</dbReference>
<dbReference type="InterPro" id="IPR016032">
    <property type="entry name" value="Sig_transdc_resp-reg_C-effctor"/>
</dbReference>
<name>A0A9Q9IU56_9ACTN</name>
<evidence type="ECO:0000313" key="3">
    <source>
        <dbReference type="Proteomes" id="UP001058003"/>
    </source>
</evidence>
<gene>
    <name evidence="2" type="ORF">Daura_24485</name>
</gene>
<dbReference type="KEGG" id="daur:Daura_24485"/>
<dbReference type="PANTHER" id="PTHR34293">
    <property type="entry name" value="HTH-TYPE TRANSCRIPTIONAL REGULATOR TRMBL2"/>
    <property type="match status" value="1"/>
</dbReference>